<comment type="similarity">
    <text evidence="4">Belongs to the peptidase S8 family.</text>
</comment>
<dbReference type="GO" id="GO:0005802">
    <property type="term" value="C:trans-Golgi network"/>
    <property type="evidence" value="ECO:0007669"/>
    <property type="project" value="TreeGrafter"/>
</dbReference>
<dbReference type="PROSITE" id="PS51892">
    <property type="entry name" value="SUBTILASE"/>
    <property type="match status" value="1"/>
</dbReference>
<evidence type="ECO:0000256" key="3">
    <source>
        <dbReference type="ARBA" id="ARBA00022825"/>
    </source>
</evidence>
<dbReference type="AlphaFoldDB" id="A0A0D6M2P0"/>
<dbReference type="SUPFAM" id="SSF52743">
    <property type="entry name" value="Subtilisin-like"/>
    <property type="match status" value="1"/>
</dbReference>
<keyword evidence="2" id="KW-0378">Hydrolase</keyword>
<keyword evidence="7" id="KW-1185">Reference proteome</keyword>
<reference evidence="6 7" key="1">
    <citation type="submission" date="2013-05" db="EMBL/GenBank/DDBJ databases">
        <title>Draft genome of the parasitic nematode Anyclostoma ceylanicum.</title>
        <authorList>
            <person name="Mitreva M."/>
        </authorList>
    </citation>
    <scope>NUCLEOTIDE SEQUENCE [LARGE SCALE GENOMIC DNA]</scope>
</reference>
<keyword evidence="3" id="KW-0720">Serine protease</keyword>
<dbReference type="PROSITE" id="PS00136">
    <property type="entry name" value="SUBTILASE_ASP"/>
    <property type="match status" value="1"/>
</dbReference>
<keyword evidence="1" id="KW-0645">Protease</keyword>
<dbReference type="Proteomes" id="UP000054495">
    <property type="component" value="Unassembled WGS sequence"/>
</dbReference>
<dbReference type="PANTHER" id="PTHR42884:SF14">
    <property type="entry name" value="NEUROENDOCRINE CONVERTASE 1"/>
    <property type="match status" value="1"/>
</dbReference>
<dbReference type="InterPro" id="IPR023827">
    <property type="entry name" value="Peptidase_S8_Asp-AS"/>
</dbReference>
<evidence type="ECO:0000313" key="7">
    <source>
        <dbReference type="Proteomes" id="UP000054495"/>
    </source>
</evidence>
<dbReference type="PANTHER" id="PTHR42884">
    <property type="entry name" value="PROPROTEIN CONVERTASE SUBTILISIN/KEXIN-RELATED"/>
    <property type="match status" value="1"/>
</dbReference>
<comment type="caution">
    <text evidence="4">Lacks conserved residue(s) required for the propagation of feature annotation.</text>
</comment>
<gene>
    <name evidence="6" type="ORF">ANCCEY_03172</name>
</gene>
<evidence type="ECO:0000259" key="5">
    <source>
        <dbReference type="Pfam" id="PF00082"/>
    </source>
</evidence>
<sequence>MSIPEAWAAGFTGKGVTVAVLDDGVDALHEDLQEAVDPELCYNFIEVSADVTPKPGREET</sequence>
<dbReference type="InterPro" id="IPR000209">
    <property type="entry name" value="Peptidase_S8/S53_dom"/>
</dbReference>
<organism evidence="6 7">
    <name type="scientific">Ancylostoma ceylanicum</name>
    <dbReference type="NCBI Taxonomy" id="53326"/>
    <lineage>
        <taxon>Eukaryota</taxon>
        <taxon>Metazoa</taxon>
        <taxon>Ecdysozoa</taxon>
        <taxon>Nematoda</taxon>
        <taxon>Chromadorea</taxon>
        <taxon>Rhabditida</taxon>
        <taxon>Rhabditina</taxon>
        <taxon>Rhabditomorpha</taxon>
        <taxon>Strongyloidea</taxon>
        <taxon>Ancylostomatidae</taxon>
        <taxon>Ancylostomatinae</taxon>
        <taxon>Ancylostoma</taxon>
    </lineage>
</organism>
<dbReference type="EMBL" id="KE124829">
    <property type="protein sequence ID" value="EPB77753.1"/>
    <property type="molecule type" value="Genomic_DNA"/>
</dbReference>
<dbReference type="GO" id="GO:0000139">
    <property type="term" value="C:Golgi membrane"/>
    <property type="evidence" value="ECO:0007669"/>
    <property type="project" value="TreeGrafter"/>
</dbReference>
<evidence type="ECO:0000256" key="4">
    <source>
        <dbReference type="PROSITE-ProRule" id="PRU01240"/>
    </source>
</evidence>
<feature type="domain" description="Peptidase S8/S53" evidence="5">
    <location>
        <begin position="13"/>
        <end position="54"/>
    </location>
</feature>
<dbReference type="GO" id="GO:0016485">
    <property type="term" value="P:protein processing"/>
    <property type="evidence" value="ECO:0007669"/>
    <property type="project" value="TreeGrafter"/>
</dbReference>
<protein>
    <recommendedName>
        <fullName evidence="5">Peptidase S8/S53 domain-containing protein</fullName>
    </recommendedName>
</protein>
<accession>A0A0D6M2P0</accession>
<proteinExistence type="inferred from homology"/>
<dbReference type="Pfam" id="PF00082">
    <property type="entry name" value="Peptidase_S8"/>
    <property type="match status" value="1"/>
</dbReference>
<dbReference type="Gene3D" id="3.40.50.200">
    <property type="entry name" value="Peptidase S8/S53 domain"/>
    <property type="match status" value="1"/>
</dbReference>
<evidence type="ECO:0000256" key="1">
    <source>
        <dbReference type="ARBA" id="ARBA00022670"/>
    </source>
</evidence>
<evidence type="ECO:0000256" key="2">
    <source>
        <dbReference type="ARBA" id="ARBA00022801"/>
    </source>
</evidence>
<name>A0A0D6M2P0_9BILA</name>
<dbReference type="InterPro" id="IPR036852">
    <property type="entry name" value="Peptidase_S8/S53_dom_sf"/>
</dbReference>
<dbReference type="GO" id="GO:0004252">
    <property type="term" value="F:serine-type endopeptidase activity"/>
    <property type="evidence" value="ECO:0007669"/>
    <property type="project" value="InterPro"/>
</dbReference>
<evidence type="ECO:0000313" key="6">
    <source>
        <dbReference type="EMBL" id="EPB77753.1"/>
    </source>
</evidence>